<keyword evidence="4" id="KW-0804">Transcription</keyword>
<evidence type="ECO:0000256" key="3">
    <source>
        <dbReference type="ARBA" id="ARBA00023125"/>
    </source>
</evidence>
<evidence type="ECO:0000259" key="6">
    <source>
        <dbReference type="PROSITE" id="PS50931"/>
    </source>
</evidence>
<keyword evidence="3" id="KW-0238">DNA-binding</keyword>
<keyword evidence="2" id="KW-0805">Transcription regulation</keyword>
<evidence type="ECO:0000256" key="5">
    <source>
        <dbReference type="SAM" id="MobiDB-lite"/>
    </source>
</evidence>
<proteinExistence type="inferred from homology"/>
<dbReference type="Proteomes" id="UP001595823">
    <property type="component" value="Unassembled WGS sequence"/>
</dbReference>
<evidence type="ECO:0000256" key="4">
    <source>
        <dbReference type="ARBA" id="ARBA00023163"/>
    </source>
</evidence>
<dbReference type="RefSeq" id="WP_380617427.1">
    <property type="nucleotide sequence ID" value="NZ_JBHSDK010000001.1"/>
</dbReference>
<gene>
    <name evidence="7" type="ORF">ACFPET_00570</name>
</gene>
<dbReference type="PROSITE" id="PS50931">
    <property type="entry name" value="HTH_LYSR"/>
    <property type="match status" value="1"/>
</dbReference>
<dbReference type="Gene3D" id="1.10.10.10">
    <property type="entry name" value="Winged helix-like DNA-binding domain superfamily/Winged helix DNA-binding domain"/>
    <property type="match status" value="1"/>
</dbReference>
<evidence type="ECO:0000256" key="1">
    <source>
        <dbReference type="ARBA" id="ARBA00009437"/>
    </source>
</evidence>
<comment type="similarity">
    <text evidence="1">Belongs to the LysR transcriptional regulatory family.</text>
</comment>
<dbReference type="CDD" id="cd08414">
    <property type="entry name" value="PBP2_LTTR_aromatics_like"/>
    <property type="match status" value="1"/>
</dbReference>
<dbReference type="Gene3D" id="3.40.190.10">
    <property type="entry name" value="Periplasmic binding protein-like II"/>
    <property type="match status" value="2"/>
</dbReference>
<keyword evidence="8" id="KW-1185">Reference proteome</keyword>
<accession>A0ABV8TTB4</accession>
<feature type="region of interest" description="Disordered" evidence="5">
    <location>
        <begin position="200"/>
        <end position="225"/>
    </location>
</feature>
<comment type="caution">
    <text evidence="7">The sequence shown here is derived from an EMBL/GenBank/DDBJ whole genome shotgun (WGS) entry which is preliminary data.</text>
</comment>
<dbReference type="Pfam" id="PF00126">
    <property type="entry name" value="HTH_1"/>
    <property type="match status" value="1"/>
</dbReference>
<dbReference type="PRINTS" id="PR00039">
    <property type="entry name" value="HTHLYSR"/>
</dbReference>
<dbReference type="SUPFAM" id="SSF53850">
    <property type="entry name" value="Periplasmic binding protein-like II"/>
    <property type="match status" value="1"/>
</dbReference>
<dbReference type="InterPro" id="IPR000847">
    <property type="entry name" value="LysR_HTH_N"/>
</dbReference>
<feature type="compositionally biased region" description="Basic and acidic residues" evidence="5">
    <location>
        <begin position="200"/>
        <end position="211"/>
    </location>
</feature>
<organism evidence="7 8">
    <name type="scientific">Salininema proteolyticum</name>
    <dbReference type="NCBI Taxonomy" id="1607685"/>
    <lineage>
        <taxon>Bacteria</taxon>
        <taxon>Bacillati</taxon>
        <taxon>Actinomycetota</taxon>
        <taxon>Actinomycetes</taxon>
        <taxon>Glycomycetales</taxon>
        <taxon>Glycomycetaceae</taxon>
        <taxon>Salininema</taxon>
    </lineage>
</organism>
<evidence type="ECO:0000313" key="8">
    <source>
        <dbReference type="Proteomes" id="UP001595823"/>
    </source>
</evidence>
<dbReference type="InterPro" id="IPR005119">
    <property type="entry name" value="LysR_subst-bd"/>
</dbReference>
<dbReference type="InterPro" id="IPR036390">
    <property type="entry name" value="WH_DNA-bd_sf"/>
</dbReference>
<evidence type="ECO:0000256" key="2">
    <source>
        <dbReference type="ARBA" id="ARBA00023015"/>
    </source>
</evidence>
<dbReference type="PANTHER" id="PTHR30346:SF0">
    <property type="entry name" value="HCA OPERON TRANSCRIPTIONAL ACTIVATOR HCAR"/>
    <property type="match status" value="1"/>
</dbReference>
<dbReference type="PANTHER" id="PTHR30346">
    <property type="entry name" value="TRANSCRIPTIONAL DUAL REGULATOR HCAR-RELATED"/>
    <property type="match status" value="1"/>
</dbReference>
<dbReference type="EMBL" id="JBHSDK010000001">
    <property type="protein sequence ID" value="MFC4333692.1"/>
    <property type="molecule type" value="Genomic_DNA"/>
</dbReference>
<dbReference type="SUPFAM" id="SSF46785">
    <property type="entry name" value="Winged helix' DNA-binding domain"/>
    <property type="match status" value="1"/>
</dbReference>
<reference evidence="8" key="1">
    <citation type="journal article" date="2019" name="Int. J. Syst. Evol. Microbiol.">
        <title>The Global Catalogue of Microorganisms (GCM) 10K type strain sequencing project: providing services to taxonomists for standard genome sequencing and annotation.</title>
        <authorList>
            <consortium name="The Broad Institute Genomics Platform"/>
            <consortium name="The Broad Institute Genome Sequencing Center for Infectious Disease"/>
            <person name="Wu L."/>
            <person name="Ma J."/>
        </authorList>
    </citation>
    <scope>NUCLEOTIDE SEQUENCE [LARGE SCALE GENOMIC DNA]</scope>
    <source>
        <strain evidence="8">IBRC-M 10908</strain>
    </source>
</reference>
<protein>
    <submittedName>
        <fullName evidence="7">LysR family transcriptional regulator</fullName>
    </submittedName>
</protein>
<evidence type="ECO:0000313" key="7">
    <source>
        <dbReference type="EMBL" id="MFC4333692.1"/>
    </source>
</evidence>
<feature type="domain" description="HTH lysR-type" evidence="6">
    <location>
        <begin position="9"/>
        <end position="61"/>
    </location>
</feature>
<sequence>MTGVERDEMEVFLTLSKELHFGRTAKSLYLSQGRVSQLLRTLEDRIGGRLFERTSRRVSLTDLGERFLAEAAPAYERLNAAFESARDRARGLDGCLRLGFVGAADAGLLHTVPLFGERYPGCDLEMHELTLSDPFGPLHRGDIDLAFACLPLNDPELTAGPVLASVPVVLGVSSAHPFATREGISAEDLAECRMIDIDEPAPREWRERSSPRETPGGRPIPRGPVARTQQEALSQIATNRGVMVFCSNFSLQTRRDDIAFVPLSGLPDSRYSLVWHRDRANALVRAFVDTAHEAVSAQPA</sequence>
<dbReference type="Pfam" id="PF03466">
    <property type="entry name" value="LysR_substrate"/>
    <property type="match status" value="1"/>
</dbReference>
<dbReference type="InterPro" id="IPR036388">
    <property type="entry name" value="WH-like_DNA-bd_sf"/>
</dbReference>
<name>A0ABV8TTB4_9ACTN</name>